<dbReference type="Proteomes" id="UP001501676">
    <property type="component" value="Unassembled WGS sequence"/>
</dbReference>
<name>A0ABP6T9L3_9ACTN</name>
<protein>
    <submittedName>
        <fullName evidence="1">Nucleotidyltransferase domain-containing protein</fullName>
    </submittedName>
</protein>
<dbReference type="InterPro" id="IPR018775">
    <property type="entry name" value="RlaP"/>
</dbReference>
<gene>
    <name evidence="1" type="ORF">GCM10020369_74640</name>
</gene>
<organism evidence="1 2">
    <name type="scientific">Cryptosporangium minutisporangium</name>
    <dbReference type="NCBI Taxonomy" id="113569"/>
    <lineage>
        <taxon>Bacteria</taxon>
        <taxon>Bacillati</taxon>
        <taxon>Actinomycetota</taxon>
        <taxon>Actinomycetes</taxon>
        <taxon>Cryptosporangiales</taxon>
        <taxon>Cryptosporangiaceae</taxon>
        <taxon>Cryptosporangium</taxon>
    </lineage>
</organism>
<dbReference type="EMBL" id="BAAAYN010000060">
    <property type="protein sequence ID" value="GAA3396778.1"/>
    <property type="molecule type" value="Genomic_DNA"/>
</dbReference>
<evidence type="ECO:0000313" key="2">
    <source>
        <dbReference type="Proteomes" id="UP001501676"/>
    </source>
</evidence>
<dbReference type="RefSeq" id="WP_345733024.1">
    <property type="nucleotide sequence ID" value="NZ_BAAAYN010000060.1"/>
</dbReference>
<reference evidence="2" key="1">
    <citation type="journal article" date="2019" name="Int. J. Syst. Evol. Microbiol.">
        <title>The Global Catalogue of Microorganisms (GCM) 10K type strain sequencing project: providing services to taxonomists for standard genome sequencing and annotation.</title>
        <authorList>
            <consortium name="The Broad Institute Genomics Platform"/>
            <consortium name="The Broad Institute Genome Sequencing Center for Infectious Disease"/>
            <person name="Wu L."/>
            <person name="Ma J."/>
        </authorList>
    </citation>
    <scope>NUCLEOTIDE SEQUENCE [LARGE SCALE GENOMIC DNA]</scope>
    <source>
        <strain evidence="2">JCM 9458</strain>
    </source>
</reference>
<accession>A0ABP6T9L3</accession>
<proteinExistence type="predicted"/>
<evidence type="ECO:0000313" key="1">
    <source>
        <dbReference type="EMBL" id="GAA3396778.1"/>
    </source>
</evidence>
<dbReference type="PANTHER" id="PTHR34817">
    <property type="entry name" value="NUCLEOTIDYLTRANSFERASE"/>
    <property type="match status" value="1"/>
</dbReference>
<dbReference type="Pfam" id="PF10127">
    <property type="entry name" value="RlaP"/>
    <property type="match status" value="1"/>
</dbReference>
<keyword evidence="2" id="KW-1185">Reference proteome</keyword>
<dbReference type="PANTHER" id="PTHR34817:SF1">
    <property type="entry name" value="NUCLEOTIDYLTRANSFERASE"/>
    <property type="match status" value="1"/>
</dbReference>
<sequence length="225" mass="25150">MNNTLLLGIVGSMAYGLAHAGSDVDRLGVFAAPTEAFHGLRPPIDRAATVVRHDPDQTVHEARKLAMLCLDANPTVTELLWLPDELYEVRTDLGAELVAIRCAFASAPRVRDAYYGYAASQFKRLLATGQFQSKMRKRQAKHARHLLRLLDQGYEYYTTGRLTLRVDDPEKYRAFGEEVAADPDAARPVLADARERFAAARSPLPSAPDERAVEDWLLRVRKAYL</sequence>
<comment type="caution">
    <text evidence="1">The sequence shown here is derived from an EMBL/GenBank/DDBJ whole genome shotgun (WGS) entry which is preliminary data.</text>
</comment>